<evidence type="ECO:0000313" key="2">
    <source>
        <dbReference type="Proteomes" id="UP000002727"/>
    </source>
</evidence>
<dbReference type="SUPFAM" id="SSF48371">
    <property type="entry name" value="ARM repeat"/>
    <property type="match status" value="1"/>
</dbReference>
<dbReference type="PDBsum" id="4L7M"/>
<dbReference type="EvolutionaryTrace" id="B6YW62"/>
<dbReference type="STRING" id="523850.TON_1937"/>
<protein>
    <recommendedName>
        <fullName evidence="4">HEAT repeat domain-containing protein</fullName>
    </recommendedName>
</protein>
<proteinExistence type="evidence at protein level"/>
<evidence type="ECO:0007829" key="3">
    <source>
        <dbReference type="PDB" id="4L7M"/>
    </source>
</evidence>
<dbReference type="InterPro" id="IPR011989">
    <property type="entry name" value="ARM-like"/>
</dbReference>
<dbReference type="EMBL" id="CP000855">
    <property type="protein sequence ID" value="ACJ17428.1"/>
    <property type="molecule type" value="Genomic_DNA"/>
</dbReference>
<dbReference type="GeneID" id="7017611"/>
<dbReference type="PDB" id="4L7M">
    <property type="method" value="X-ray"/>
    <property type="resolution" value="2.00 A"/>
    <property type="chains" value="A/B=1-265"/>
</dbReference>
<name>B6YW62_THEON</name>
<dbReference type="Proteomes" id="UP000002727">
    <property type="component" value="Chromosome"/>
</dbReference>
<accession>B6YW62</accession>
<dbReference type="PATRIC" id="fig|523850.10.peg.1952"/>
<dbReference type="InterPro" id="IPR016024">
    <property type="entry name" value="ARM-type_fold"/>
</dbReference>
<dbReference type="RefSeq" id="WP_012572899.1">
    <property type="nucleotide sequence ID" value="NC_011529.1"/>
</dbReference>
<dbReference type="OrthoDB" id="101210at2157"/>
<gene>
    <name evidence="1" type="ordered locus">TON_1937</name>
</gene>
<dbReference type="AlphaFoldDB" id="B6YW62"/>
<dbReference type="KEGG" id="ton:TON_1937"/>
<dbReference type="HOGENOM" id="CLU_1048155_0_0_2"/>
<dbReference type="eggNOG" id="arCOG03813">
    <property type="taxonomic scope" value="Archaea"/>
</dbReference>
<reference evidence="3" key="2">
    <citation type="submission" date="2013-06" db="PDB data bank">
        <title>Crystal structure of the archaeal HEAT-like repeats protein TON_1937 from Thermococcus onnurineus NA1.</title>
        <authorList>
            <person name="Kim Y.G."/>
            <person name="Jeong J.H."/>
        </authorList>
    </citation>
    <scope>X-RAY CRYSTALLOGRAPHY (2.00 ANGSTROMS)</scope>
</reference>
<dbReference type="SMR" id="B6YW62"/>
<organism evidence="1 2">
    <name type="scientific">Thermococcus onnurineus (strain NA1)</name>
    <dbReference type="NCBI Taxonomy" id="523850"/>
    <lineage>
        <taxon>Archaea</taxon>
        <taxon>Methanobacteriati</taxon>
        <taxon>Methanobacteriota</taxon>
        <taxon>Thermococci</taxon>
        <taxon>Thermococcales</taxon>
        <taxon>Thermococcaceae</taxon>
        <taxon>Thermococcus</taxon>
    </lineage>
</organism>
<dbReference type="Gene3D" id="1.25.10.10">
    <property type="entry name" value="Leucine-rich Repeat Variant"/>
    <property type="match status" value="1"/>
</dbReference>
<evidence type="ECO:0008006" key="4">
    <source>
        <dbReference type="Google" id="ProtNLM"/>
    </source>
</evidence>
<sequence length="265" mass="29694">MSENNPISKTELRELVLSWQILDAVSLALEDKRALFLILELAGEDDETTRLRAFVALGEILKRADSDLRMMVLERHLDVFINALSQENEKVTIKALRALGYLVKDVPMGSKTFLKAAKTLVSLLESPDDMMRIETIDVLSKLQPLEDSKLVRTYINELVVSPDLYTKVAGFCLFLNMLNSSADSGHLTLILDEIPSLLQNDNEFIVELALDVLEKALSFPLLENVKIELLKISRIVDGLVYREGAPIIRLKAKKVSDLIDSVIST</sequence>
<keyword evidence="3" id="KW-0002">3D-structure</keyword>
<reference evidence="1 2" key="1">
    <citation type="journal article" date="2008" name="J. Bacteriol.">
        <title>The complete genome sequence of Thermococcus onnurineus NA1 reveals a mixed heterotrophic and carboxydotrophic metabolism.</title>
        <authorList>
            <person name="Lee H.S."/>
            <person name="Kang S.G."/>
            <person name="Bae S.S."/>
            <person name="Lim J.K."/>
            <person name="Cho Y."/>
            <person name="Kim Y.J."/>
            <person name="Jeon J.H."/>
            <person name="Cha S.S."/>
            <person name="Kwon K.K."/>
            <person name="Kim H.T."/>
            <person name="Park C.J."/>
            <person name="Lee H.W."/>
            <person name="Kim S.I."/>
            <person name="Chun J."/>
            <person name="Colwell R.R."/>
            <person name="Kim S.J."/>
            <person name="Lee J.H."/>
        </authorList>
    </citation>
    <scope>NUCLEOTIDE SEQUENCE [LARGE SCALE GENOMIC DNA]</scope>
    <source>
        <strain evidence="1 2">NA1</strain>
    </source>
</reference>
<evidence type="ECO:0000313" key="1">
    <source>
        <dbReference type="EMBL" id="ACJ17428.1"/>
    </source>
</evidence>
<keyword evidence="2" id="KW-1185">Reference proteome</keyword>